<evidence type="ECO:0000313" key="5">
    <source>
        <dbReference type="Proteomes" id="UP001474120"/>
    </source>
</evidence>
<reference evidence="4 5" key="1">
    <citation type="submission" date="2024-04" db="EMBL/GenBank/DDBJ databases">
        <title>whole genome sequencing of Lutimonas vermicola strain IMCC1616.</title>
        <authorList>
            <person name="Bae S.S."/>
        </authorList>
    </citation>
    <scope>NUCLEOTIDE SEQUENCE [LARGE SCALE GENOMIC DNA]</scope>
    <source>
        <strain evidence="4 5">IMCC1616</strain>
    </source>
</reference>
<keyword evidence="2" id="KW-1134">Transmembrane beta strand</keyword>
<comment type="similarity">
    <text evidence="1 2">Belongs to the outer membrane factor (OMF) (TC 1.B.17) family.</text>
</comment>
<keyword evidence="2" id="KW-0472">Membrane</keyword>
<evidence type="ECO:0000256" key="1">
    <source>
        <dbReference type="ARBA" id="ARBA00007613"/>
    </source>
</evidence>
<comment type="caution">
    <text evidence="4">The sequence shown here is derived from an EMBL/GenBank/DDBJ whole genome shotgun (WGS) entry which is preliminary data.</text>
</comment>
<dbReference type="InterPro" id="IPR010131">
    <property type="entry name" value="MdtP/NodT-like"/>
</dbReference>
<keyword evidence="2" id="KW-0449">Lipoprotein</keyword>
<keyword evidence="5" id="KW-1185">Reference proteome</keyword>
<evidence type="ECO:0000256" key="3">
    <source>
        <dbReference type="SAM" id="MobiDB-lite"/>
    </source>
</evidence>
<feature type="region of interest" description="Disordered" evidence="3">
    <location>
        <begin position="501"/>
        <end position="528"/>
    </location>
</feature>
<dbReference type="SUPFAM" id="SSF56954">
    <property type="entry name" value="Outer membrane efflux proteins (OEP)"/>
    <property type="match status" value="1"/>
</dbReference>
<feature type="chain" id="PRO_5044975333" evidence="2">
    <location>
        <begin position="24"/>
        <end position="528"/>
    </location>
</feature>
<protein>
    <submittedName>
        <fullName evidence="4">TolC family protein</fullName>
    </submittedName>
</protein>
<dbReference type="RefSeq" id="WP_342157815.1">
    <property type="nucleotide sequence ID" value="NZ_JBCDNA010000001.1"/>
</dbReference>
<dbReference type="Gene3D" id="1.20.1600.10">
    <property type="entry name" value="Outer membrane efflux proteins (OEP)"/>
    <property type="match status" value="1"/>
</dbReference>
<keyword evidence="2" id="KW-0564">Palmitate</keyword>
<sequence length="528" mass="59821">MRKKLKNIALILIFAGISFSCKVGPNFQKPEDETPQSFRYTNNATDSIINLKWWELFHDPVLDTLIATALRENKNLLIAASRIEQARANVKFNKADMGPKIGLQGDAGATNQLFNIPGDNTFESYGAAGTFSWELDFWGKFRRSTEAAKADMLASFYGKRAIEIALISEVATNYFQLLDYKMRLAISESTLNLRDSTLQIIQARFDKGYTHIIDVNQAEIQKGITQASVPRFKRFVAFTENNLSLLMGRNMNEVLTFKDLADYKIPDSIPTGIPSEILQRRPDILQSEQMYKAQNARIGVAQALRFPSISLTGLLGLGSADLSDLVSNGLGWSAGASLLGPVFEWGKNARRVDIERELAKQYLYDYENTVLTALLEVDNSLIELSTYREELIANEMKMRAAKNASSLSRQRYYQGVTSYLEVMENQRQEFDARLAFSENYQALLSSYIGLYKSLGGGWVSEAELEKYAAQVAEDQNVDVNSINRDSLYYAGQVVDYYLTPEQQQQRKSERKRLLEEEREARKQARRSK</sequence>
<dbReference type="Proteomes" id="UP001474120">
    <property type="component" value="Unassembled WGS sequence"/>
</dbReference>
<feature type="signal peptide" evidence="2">
    <location>
        <begin position="1"/>
        <end position="23"/>
    </location>
</feature>
<dbReference type="PANTHER" id="PTHR30203">
    <property type="entry name" value="OUTER MEMBRANE CATION EFFLUX PROTEIN"/>
    <property type="match status" value="1"/>
</dbReference>
<dbReference type="PROSITE" id="PS51257">
    <property type="entry name" value="PROKAR_LIPOPROTEIN"/>
    <property type="match status" value="1"/>
</dbReference>
<dbReference type="InterPro" id="IPR003423">
    <property type="entry name" value="OMP_efflux"/>
</dbReference>
<evidence type="ECO:0000313" key="4">
    <source>
        <dbReference type="EMBL" id="MEL4454305.1"/>
    </source>
</evidence>
<comment type="subcellular location">
    <subcellularLocation>
        <location evidence="2">Cell membrane</location>
        <topology evidence="2">Lipid-anchor</topology>
    </subcellularLocation>
</comment>
<feature type="compositionally biased region" description="Basic and acidic residues" evidence="3">
    <location>
        <begin position="504"/>
        <end position="522"/>
    </location>
</feature>
<organism evidence="4 5">
    <name type="scientific">Lutimonas vermicola</name>
    <dbReference type="NCBI Taxonomy" id="414288"/>
    <lineage>
        <taxon>Bacteria</taxon>
        <taxon>Pseudomonadati</taxon>
        <taxon>Bacteroidota</taxon>
        <taxon>Flavobacteriia</taxon>
        <taxon>Flavobacteriales</taxon>
        <taxon>Flavobacteriaceae</taxon>
        <taxon>Lutimonas</taxon>
    </lineage>
</organism>
<dbReference type="EMBL" id="JBCDNA010000001">
    <property type="protein sequence ID" value="MEL4454305.1"/>
    <property type="molecule type" value="Genomic_DNA"/>
</dbReference>
<dbReference type="Pfam" id="PF02321">
    <property type="entry name" value="OEP"/>
    <property type="match status" value="2"/>
</dbReference>
<evidence type="ECO:0000256" key="2">
    <source>
        <dbReference type="RuleBase" id="RU362097"/>
    </source>
</evidence>
<keyword evidence="2" id="KW-0732">Signal</keyword>
<keyword evidence="2" id="KW-0812">Transmembrane</keyword>
<name>A0ABU9KXK3_9FLAO</name>
<gene>
    <name evidence="4" type="ORF">AABB81_00245</name>
</gene>
<dbReference type="Gene3D" id="2.20.200.10">
    <property type="entry name" value="Outer membrane efflux proteins (OEP)"/>
    <property type="match status" value="1"/>
</dbReference>
<dbReference type="NCBIfam" id="TIGR01845">
    <property type="entry name" value="outer_NodT"/>
    <property type="match status" value="1"/>
</dbReference>
<accession>A0ABU9KXK3</accession>
<proteinExistence type="inferred from homology"/>